<dbReference type="RefSeq" id="WP_026134715.1">
    <property type="nucleotide sequence ID" value="NZ_KQ976354.1"/>
</dbReference>
<proteinExistence type="predicted"/>
<name>A0A139XFZ1_9CYAN</name>
<sequence length="153" mass="16888">MRSLLAGITLSMGLSSLVIPESSFAQAKQQVSNAQVAAMVEALRLAAPKTGSQNDGYYSDWQVKPETLKGWSKNCLKKEVTPTQFENDVKLARQVVSCITTRELNKQYSATGNETAAVRGVACWWMTGNYTGCNSGFTGDYVKKVVNYYQQQR</sequence>
<dbReference type="AlphaFoldDB" id="A0A139XFZ1"/>
<dbReference type="STRING" id="128403.WA1_10585"/>
<organism evidence="1 2">
    <name type="scientific">Scytonema hofmannii PCC 7110</name>
    <dbReference type="NCBI Taxonomy" id="128403"/>
    <lineage>
        <taxon>Bacteria</taxon>
        <taxon>Bacillati</taxon>
        <taxon>Cyanobacteriota</taxon>
        <taxon>Cyanophyceae</taxon>
        <taxon>Nostocales</taxon>
        <taxon>Scytonemataceae</taxon>
        <taxon>Scytonema</taxon>
    </lineage>
</organism>
<evidence type="ECO:0000313" key="2">
    <source>
        <dbReference type="Proteomes" id="UP000076925"/>
    </source>
</evidence>
<accession>A0A139XFZ1</accession>
<comment type="caution">
    <text evidence="1">The sequence shown here is derived from an EMBL/GenBank/DDBJ whole genome shotgun (WGS) entry which is preliminary data.</text>
</comment>
<keyword evidence="2" id="KW-1185">Reference proteome</keyword>
<dbReference type="Proteomes" id="UP000076925">
    <property type="component" value="Unassembled WGS sequence"/>
</dbReference>
<protein>
    <submittedName>
        <fullName evidence="1">Uncharacterized protein</fullName>
    </submittedName>
</protein>
<dbReference type="EMBL" id="ANNX02000013">
    <property type="protein sequence ID" value="KYC43591.1"/>
    <property type="molecule type" value="Genomic_DNA"/>
</dbReference>
<dbReference type="OrthoDB" id="423026at2"/>
<reference evidence="1 2" key="1">
    <citation type="journal article" date="2013" name="Genome Biol. Evol.">
        <title>Genomes of Stigonematalean cyanobacteria (subsection V) and the evolution of oxygenic photosynthesis from prokaryotes to plastids.</title>
        <authorList>
            <person name="Dagan T."/>
            <person name="Roettger M."/>
            <person name="Stucken K."/>
            <person name="Landan G."/>
            <person name="Koch R."/>
            <person name="Major P."/>
            <person name="Gould S.B."/>
            <person name="Goremykin V.V."/>
            <person name="Rippka R."/>
            <person name="Tandeau de Marsac N."/>
            <person name="Gugger M."/>
            <person name="Lockhart P.J."/>
            <person name="Allen J.F."/>
            <person name="Brune I."/>
            <person name="Maus I."/>
            <person name="Puhler A."/>
            <person name="Martin W.F."/>
        </authorList>
    </citation>
    <scope>NUCLEOTIDE SEQUENCE [LARGE SCALE GENOMIC DNA]</scope>
    <source>
        <strain evidence="1 2">PCC 7110</strain>
    </source>
</reference>
<evidence type="ECO:0000313" key="1">
    <source>
        <dbReference type="EMBL" id="KYC43591.1"/>
    </source>
</evidence>
<gene>
    <name evidence="1" type="ORF">WA1_10585</name>
</gene>